<dbReference type="Gene3D" id="3.90.420.10">
    <property type="entry name" value="Oxidoreductase, molybdopterin-binding domain"/>
    <property type="match status" value="1"/>
</dbReference>
<dbReference type="Pfam" id="PF00174">
    <property type="entry name" value="Oxidored_molyb"/>
    <property type="match status" value="1"/>
</dbReference>
<dbReference type="EMBL" id="JBHMAJ010000011">
    <property type="protein sequence ID" value="MFB9826061.1"/>
    <property type="molecule type" value="Genomic_DNA"/>
</dbReference>
<dbReference type="GeneID" id="67212805"/>
<proteinExistence type="predicted"/>
<comment type="caution">
    <text evidence="2">The sequence shown here is derived from an EMBL/GenBank/DDBJ whole genome shotgun (WGS) entry which is preliminary data.</text>
</comment>
<evidence type="ECO:0000313" key="3">
    <source>
        <dbReference type="Proteomes" id="UP001589595"/>
    </source>
</evidence>
<feature type="domain" description="Oxidoreductase molybdopterin-binding" evidence="1">
    <location>
        <begin position="17"/>
        <end position="159"/>
    </location>
</feature>
<evidence type="ECO:0000259" key="1">
    <source>
        <dbReference type="Pfam" id="PF00174"/>
    </source>
</evidence>
<dbReference type="SUPFAM" id="SSF56524">
    <property type="entry name" value="Oxidoreductase molybdopterin-binding domain"/>
    <property type="match status" value="1"/>
</dbReference>
<dbReference type="PANTHER" id="PTHR43032:SF4">
    <property type="entry name" value="OXIDOREDUCTASE MOLYBDOPTERIN-BINDING DOMAIN-CONTAINING PROTEIN"/>
    <property type="match status" value="1"/>
</dbReference>
<accession>A0ABD5MVQ6</accession>
<protein>
    <submittedName>
        <fullName evidence="2">Molybdopterin-dependent oxidoreductase</fullName>
    </submittedName>
</protein>
<organism evidence="2 3">
    <name type="scientific">Halobaculum roseum</name>
    <dbReference type="NCBI Taxonomy" id="2175149"/>
    <lineage>
        <taxon>Archaea</taxon>
        <taxon>Methanobacteriati</taxon>
        <taxon>Methanobacteriota</taxon>
        <taxon>Stenosarchaea group</taxon>
        <taxon>Halobacteria</taxon>
        <taxon>Halobacteriales</taxon>
        <taxon>Haloferacaceae</taxon>
        <taxon>Halobaculum</taxon>
    </lineage>
</organism>
<reference evidence="2" key="1">
    <citation type="submission" date="2024-09" db="EMBL/GenBank/DDBJ databases">
        <authorList>
            <person name="Sun Q."/>
        </authorList>
    </citation>
    <scope>NUCLEOTIDE SEQUENCE [LARGE SCALE GENOMIC DNA]</scope>
    <source>
        <strain evidence="2">JCM 31273</strain>
    </source>
</reference>
<gene>
    <name evidence="2" type="ORF">ACFFOL_17975</name>
</gene>
<keyword evidence="3" id="KW-1185">Reference proteome</keyword>
<name>A0ABD5MVQ6_9EURY</name>
<dbReference type="InterPro" id="IPR036374">
    <property type="entry name" value="OxRdtase_Mopterin-bd_sf"/>
</dbReference>
<dbReference type="CDD" id="cd00321">
    <property type="entry name" value="SO_family_Moco"/>
    <property type="match status" value="1"/>
</dbReference>
<dbReference type="PANTHER" id="PTHR43032">
    <property type="entry name" value="PROTEIN-METHIONINE-SULFOXIDE REDUCTASE"/>
    <property type="match status" value="1"/>
</dbReference>
<sequence length="179" mass="19379">MGPRLRDRLMDALESHPVPDTVDPSGWRLHVTGAVSQPLRLALEDLRALPCGDFSDDFTCVEGWRARDLSWHGVSVGSVLARAKPTQHATDVLVRAMDGDYASSFPLDRARSALIAIELEGEAVPLEHGGPARLVPTGGDADCWESVKWVSEIEVLTANPTDRDTAETIALNRGSTPTE</sequence>
<dbReference type="RefSeq" id="WP_321170483.1">
    <property type="nucleotide sequence ID" value="NZ_CP082288.1"/>
</dbReference>
<dbReference type="InterPro" id="IPR000572">
    <property type="entry name" value="OxRdtase_Mopterin-bd_dom"/>
</dbReference>
<evidence type="ECO:0000313" key="2">
    <source>
        <dbReference type="EMBL" id="MFB9826061.1"/>
    </source>
</evidence>
<dbReference type="Proteomes" id="UP001589595">
    <property type="component" value="Unassembled WGS sequence"/>
</dbReference>
<dbReference type="AlphaFoldDB" id="A0ABD5MVQ6"/>